<dbReference type="RefSeq" id="WP_267676122.1">
    <property type="nucleotide sequence ID" value="NZ_CP113088.1"/>
</dbReference>
<dbReference type="PANTHER" id="PTHR30115:SF11">
    <property type="entry name" value="NITROGEN REGULATORY PROTEIN P-II HOMOLOG"/>
    <property type="match status" value="1"/>
</dbReference>
<keyword evidence="1" id="KW-0597">Phosphoprotein</keyword>
<organism evidence="3 4">
    <name type="scientific">Lacinutrix neustonica</name>
    <dbReference type="NCBI Taxonomy" id="2980107"/>
    <lineage>
        <taxon>Bacteria</taxon>
        <taxon>Pseudomonadati</taxon>
        <taxon>Bacteroidota</taxon>
        <taxon>Flavobacteriia</taxon>
        <taxon>Flavobacteriales</taxon>
        <taxon>Flavobacteriaceae</taxon>
        <taxon>Lacinutrix</taxon>
    </lineage>
</organism>
<evidence type="ECO:0000313" key="3">
    <source>
        <dbReference type="EMBL" id="WAC01509.1"/>
    </source>
</evidence>
<protein>
    <submittedName>
        <fullName evidence="3">P-II family nitrogen regulator</fullName>
    </submittedName>
</protein>
<proteinExistence type="inferred from homology"/>
<evidence type="ECO:0000256" key="2">
    <source>
        <dbReference type="RuleBase" id="RU003936"/>
    </source>
</evidence>
<keyword evidence="4" id="KW-1185">Reference proteome</keyword>
<dbReference type="InterPro" id="IPR017918">
    <property type="entry name" value="N-reg_PII_CS"/>
</dbReference>
<dbReference type="PROSITE" id="PS00638">
    <property type="entry name" value="PII_GLNB_CTER"/>
    <property type="match status" value="1"/>
</dbReference>
<name>A0A9E8MV60_9FLAO</name>
<dbReference type="GO" id="GO:0005524">
    <property type="term" value="F:ATP binding"/>
    <property type="evidence" value="ECO:0007669"/>
    <property type="project" value="TreeGrafter"/>
</dbReference>
<dbReference type="GO" id="GO:0005829">
    <property type="term" value="C:cytosol"/>
    <property type="evidence" value="ECO:0007669"/>
    <property type="project" value="TreeGrafter"/>
</dbReference>
<dbReference type="SMART" id="SM00938">
    <property type="entry name" value="P-II"/>
    <property type="match status" value="1"/>
</dbReference>
<dbReference type="Pfam" id="PF00543">
    <property type="entry name" value="P-II"/>
    <property type="match status" value="1"/>
</dbReference>
<dbReference type="PROSITE" id="PS51343">
    <property type="entry name" value="PII_GLNB_DOM"/>
    <property type="match status" value="1"/>
</dbReference>
<gene>
    <name evidence="3" type="ORF">N7U66_16135</name>
</gene>
<dbReference type="PANTHER" id="PTHR30115">
    <property type="entry name" value="NITROGEN REGULATORY PROTEIN P-II"/>
    <property type="match status" value="1"/>
</dbReference>
<dbReference type="InterPro" id="IPR002187">
    <property type="entry name" value="N-reg_PII"/>
</dbReference>
<dbReference type="EMBL" id="CP113088">
    <property type="protein sequence ID" value="WAC01509.1"/>
    <property type="molecule type" value="Genomic_DNA"/>
</dbReference>
<dbReference type="Gene3D" id="3.30.70.120">
    <property type="match status" value="1"/>
</dbReference>
<dbReference type="KEGG" id="lnu:N7U66_16135"/>
<dbReference type="InterPro" id="IPR015867">
    <property type="entry name" value="N-reg_PII/ATP_PRibTrfase_C"/>
</dbReference>
<dbReference type="PRINTS" id="PR00340">
    <property type="entry name" value="PIIGLNB"/>
</dbReference>
<evidence type="ECO:0000313" key="4">
    <source>
        <dbReference type="Proteomes" id="UP001164705"/>
    </source>
</evidence>
<dbReference type="InterPro" id="IPR011322">
    <property type="entry name" value="N-reg_PII-like_a/b"/>
</dbReference>
<sequence>MKKVEAIIRKSKFSTVKKALHEVGINFFSYWDVTGIGNEKTGHVYRGVSYSTSDIERRYLSIIVNDDFEDIVIKTIMESAKTGDVGDGKIFVSDIKEIYRIRTGEKGGETLK</sequence>
<dbReference type="Proteomes" id="UP001164705">
    <property type="component" value="Chromosome"/>
</dbReference>
<dbReference type="AlphaFoldDB" id="A0A9E8MV60"/>
<reference evidence="3" key="1">
    <citation type="submission" date="2022-11" db="EMBL/GenBank/DDBJ databases">
        <title>Lacinutrix neustonica HL-RS19T sp. nov., isolated from the surface microlayer sample of brackish Lake Shihwa.</title>
        <authorList>
            <person name="Choi J.Y."/>
            <person name="Hwang C.Y."/>
        </authorList>
    </citation>
    <scope>NUCLEOTIDE SEQUENCE</scope>
    <source>
        <strain evidence="3">HL-RS19</strain>
    </source>
</reference>
<evidence type="ECO:0000256" key="1">
    <source>
        <dbReference type="PIRSR" id="PIRSR602187-50"/>
    </source>
</evidence>
<comment type="similarity">
    <text evidence="2">Belongs to the P(II) protein family.</text>
</comment>
<dbReference type="GO" id="GO:0006808">
    <property type="term" value="P:regulation of nitrogen utilization"/>
    <property type="evidence" value="ECO:0007669"/>
    <property type="project" value="InterPro"/>
</dbReference>
<accession>A0A9E8MV60</accession>
<dbReference type="SUPFAM" id="SSF54913">
    <property type="entry name" value="GlnB-like"/>
    <property type="match status" value="1"/>
</dbReference>
<feature type="modified residue" description="O-UMP-tyrosine" evidence="1">
    <location>
        <position position="50"/>
    </location>
</feature>
<dbReference type="GO" id="GO:0030234">
    <property type="term" value="F:enzyme regulator activity"/>
    <property type="evidence" value="ECO:0007669"/>
    <property type="project" value="InterPro"/>
</dbReference>